<proteinExistence type="predicted"/>
<evidence type="ECO:0000313" key="2">
    <source>
        <dbReference type="Proteomes" id="UP000789759"/>
    </source>
</evidence>
<name>A0A9N8YXC1_9GLOM</name>
<protein>
    <submittedName>
        <fullName evidence="1">17094_t:CDS:1</fullName>
    </submittedName>
</protein>
<gene>
    <name evidence="1" type="ORF">CPELLU_LOCUS383</name>
</gene>
<sequence>MAITDLHINNDKYNDSPMKLIYISLNEAVKKSLEDEKIFADPAVKHKRPIGYDEPLLSSDIKVWHLLEPSKLEG</sequence>
<dbReference type="AlphaFoldDB" id="A0A9N8YXC1"/>
<organism evidence="1 2">
    <name type="scientific">Cetraspora pellucida</name>
    <dbReference type="NCBI Taxonomy" id="1433469"/>
    <lineage>
        <taxon>Eukaryota</taxon>
        <taxon>Fungi</taxon>
        <taxon>Fungi incertae sedis</taxon>
        <taxon>Mucoromycota</taxon>
        <taxon>Glomeromycotina</taxon>
        <taxon>Glomeromycetes</taxon>
        <taxon>Diversisporales</taxon>
        <taxon>Gigasporaceae</taxon>
        <taxon>Cetraspora</taxon>
    </lineage>
</organism>
<reference evidence="1" key="1">
    <citation type="submission" date="2021-06" db="EMBL/GenBank/DDBJ databases">
        <authorList>
            <person name="Kallberg Y."/>
            <person name="Tangrot J."/>
            <person name="Rosling A."/>
        </authorList>
    </citation>
    <scope>NUCLEOTIDE SEQUENCE</scope>
    <source>
        <strain evidence="1">FL966</strain>
    </source>
</reference>
<evidence type="ECO:0000313" key="1">
    <source>
        <dbReference type="EMBL" id="CAG8455853.1"/>
    </source>
</evidence>
<keyword evidence="2" id="KW-1185">Reference proteome</keyword>
<dbReference type="EMBL" id="CAJVQA010000102">
    <property type="protein sequence ID" value="CAG8455853.1"/>
    <property type="molecule type" value="Genomic_DNA"/>
</dbReference>
<comment type="caution">
    <text evidence="1">The sequence shown here is derived from an EMBL/GenBank/DDBJ whole genome shotgun (WGS) entry which is preliminary data.</text>
</comment>
<dbReference type="OrthoDB" id="2427059at2759"/>
<dbReference type="Proteomes" id="UP000789759">
    <property type="component" value="Unassembled WGS sequence"/>
</dbReference>
<accession>A0A9N8YXC1</accession>